<dbReference type="SUPFAM" id="SSF51679">
    <property type="entry name" value="Bacterial luciferase-like"/>
    <property type="match status" value="1"/>
</dbReference>
<feature type="binding site" evidence="6">
    <location>
        <position position="219"/>
    </location>
    <ligand>
        <name>FMN</name>
        <dbReference type="ChEBI" id="CHEBI:58210"/>
    </ligand>
</feature>
<evidence type="ECO:0000313" key="10">
    <source>
        <dbReference type="Proteomes" id="UP000444980"/>
    </source>
</evidence>
<dbReference type="InterPro" id="IPR016215">
    <property type="entry name" value="NTA_MOA"/>
</dbReference>
<dbReference type="InterPro" id="IPR011251">
    <property type="entry name" value="Luciferase-like_dom"/>
</dbReference>
<dbReference type="NCBIfam" id="TIGR03860">
    <property type="entry name" value="FMN_nitrolo"/>
    <property type="match status" value="1"/>
</dbReference>
<evidence type="ECO:0000256" key="5">
    <source>
        <dbReference type="ARBA" id="ARBA00033748"/>
    </source>
</evidence>
<dbReference type="Pfam" id="PF00296">
    <property type="entry name" value="Bac_luciferase"/>
    <property type="match status" value="1"/>
</dbReference>
<evidence type="ECO:0000256" key="4">
    <source>
        <dbReference type="ARBA" id="ARBA00023033"/>
    </source>
</evidence>
<dbReference type="CDD" id="cd01095">
    <property type="entry name" value="Nitrilotriacetate_monoxgenase"/>
    <property type="match status" value="1"/>
</dbReference>
<protein>
    <submittedName>
        <fullName evidence="9">Monooxygenase</fullName>
    </submittedName>
</protein>
<evidence type="ECO:0000256" key="2">
    <source>
        <dbReference type="ARBA" id="ARBA00022643"/>
    </source>
</evidence>
<dbReference type="AlphaFoldDB" id="A0A7I9UW31"/>
<dbReference type="GO" id="GO:0004497">
    <property type="term" value="F:monooxygenase activity"/>
    <property type="evidence" value="ECO:0007669"/>
    <property type="project" value="UniProtKB-KW"/>
</dbReference>
<feature type="binding site" evidence="6">
    <location>
        <position position="148"/>
    </location>
    <ligand>
        <name>FMN</name>
        <dbReference type="ChEBI" id="CHEBI:58210"/>
    </ligand>
</feature>
<comment type="similarity">
    <text evidence="5">Belongs to the NtaA/SnaA/DszA monooxygenase family.</text>
</comment>
<keyword evidence="10" id="KW-1185">Reference proteome</keyword>
<dbReference type="InterPro" id="IPR051260">
    <property type="entry name" value="Diverse_substr_monoxygenases"/>
</dbReference>
<sequence length="464" mass="51099">MSARRQMALNAFIFPPGHHEAAWRYDKSQPERIYDADYYQQIALAAEAAKFDAVFFADSPSLNGAVEFNAAGRLDPLLTLMAIASVTERIGLIATASTTYSQPYNLARAFASLDHLSHGRAGWNIVTTDSAAAGPNFGVDHPDPTDRYERAREFVDIVTALWDSWEEEAVLLDKAAGRYADPDKIHRVDIRGRLLASSGPLNVPRTPQGQPVLVQAGASNEGRDFAAAHAEVIFTAQRTLADARRFYSAVKAQAAQRDRDPDQVLILPGISPFIGSTQREADELEQRFNELTVPAYGIRQIASITGEDVSGLDLDAPVPASLFADAGDVTDNRRSRRQVVAGIVERDKPTLRTLLHRLAGARGHRVIAGTPERVADELAEWFLRGGADGFNVMPPYFPGGLTDFTEQVVPILVDRGLFRRDYTGTTLREHLGLRVPENRFTRARSNPPRSDLPRADRRIGTGHR</sequence>
<reference evidence="10" key="1">
    <citation type="submission" date="2019-06" db="EMBL/GenBank/DDBJ databases">
        <title>Gordonia isolated from sludge of a wastewater treatment plant.</title>
        <authorList>
            <person name="Tamura T."/>
            <person name="Aoyama K."/>
            <person name="Kang Y."/>
            <person name="Saito S."/>
            <person name="Akiyama N."/>
            <person name="Yazawa K."/>
            <person name="Gonoi T."/>
            <person name="Mikami Y."/>
        </authorList>
    </citation>
    <scope>NUCLEOTIDE SEQUENCE [LARGE SCALE GENOMIC DNA]</scope>
    <source>
        <strain evidence="10">NBRC 107697</strain>
    </source>
</reference>
<keyword evidence="4 9" id="KW-0503">Monooxygenase</keyword>
<dbReference type="PIRSF" id="PIRSF000337">
    <property type="entry name" value="NTA_MOA"/>
    <property type="match status" value="1"/>
</dbReference>
<dbReference type="RefSeq" id="WP_161926517.1">
    <property type="nucleotide sequence ID" value="NZ_BJOU01000001.1"/>
</dbReference>
<organism evidence="9 10">
    <name type="scientific">Gordonia crocea</name>
    <dbReference type="NCBI Taxonomy" id="589162"/>
    <lineage>
        <taxon>Bacteria</taxon>
        <taxon>Bacillati</taxon>
        <taxon>Actinomycetota</taxon>
        <taxon>Actinomycetes</taxon>
        <taxon>Mycobacteriales</taxon>
        <taxon>Gordoniaceae</taxon>
        <taxon>Gordonia</taxon>
    </lineage>
</organism>
<feature type="compositionally biased region" description="Basic and acidic residues" evidence="7">
    <location>
        <begin position="451"/>
        <end position="464"/>
    </location>
</feature>
<keyword evidence="3" id="KW-0560">Oxidoreductase</keyword>
<feature type="binding site" evidence="6">
    <location>
        <position position="95"/>
    </location>
    <ligand>
        <name>FMN</name>
        <dbReference type="ChEBI" id="CHEBI:58210"/>
    </ligand>
</feature>
<feature type="binding site" evidence="6">
    <location>
        <position position="58"/>
    </location>
    <ligand>
        <name>FMN</name>
        <dbReference type="ChEBI" id="CHEBI:58210"/>
    </ligand>
</feature>
<keyword evidence="1 6" id="KW-0285">Flavoprotein</keyword>
<evidence type="ECO:0000259" key="8">
    <source>
        <dbReference type="Pfam" id="PF00296"/>
    </source>
</evidence>
<comment type="caution">
    <text evidence="9">The sequence shown here is derived from an EMBL/GenBank/DDBJ whole genome shotgun (WGS) entry which is preliminary data.</text>
</comment>
<feature type="domain" description="Luciferase-like" evidence="8">
    <location>
        <begin position="31"/>
        <end position="383"/>
    </location>
</feature>
<feature type="region of interest" description="Disordered" evidence="7">
    <location>
        <begin position="438"/>
        <end position="464"/>
    </location>
</feature>
<dbReference type="Proteomes" id="UP000444980">
    <property type="component" value="Unassembled WGS sequence"/>
</dbReference>
<evidence type="ECO:0000256" key="1">
    <source>
        <dbReference type="ARBA" id="ARBA00022630"/>
    </source>
</evidence>
<proteinExistence type="inferred from homology"/>
<dbReference type="InterPro" id="IPR036661">
    <property type="entry name" value="Luciferase-like_sf"/>
</dbReference>
<dbReference type="PANTHER" id="PTHR30011">
    <property type="entry name" value="ALKANESULFONATE MONOOXYGENASE-RELATED"/>
    <property type="match status" value="1"/>
</dbReference>
<keyword evidence="2 6" id="KW-0288">FMN</keyword>
<evidence type="ECO:0000256" key="7">
    <source>
        <dbReference type="SAM" id="MobiDB-lite"/>
    </source>
</evidence>
<name>A0A7I9UW31_9ACTN</name>
<dbReference type="Gene3D" id="3.20.20.30">
    <property type="entry name" value="Luciferase-like domain"/>
    <property type="match status" value="1"/>
</dbReference>
<dbReference type="GO" id="GO:0016705">
    <property type="term" value="F:oxidoreductase activity, acting on paired donors, with incorporation or reduction of molecular oxygen"/>
    <property type="evidence" value="ECO:0007669"/>
    <property type="project" value="InterPro"/>
</dbReference>
<evidence type="ECO:0000256" key="3">
    <source>
        <dbReference type="ARBA" id="ARBA00023002"/>
    </source>
</evidence>
<evidence type="ECO:0000256" key="6">
    <source>
        <dbReference type="PIRSR" id="PIRSR000337-1"/>
    </source>
</evidence>
<dbReference type="PANTHER" id="PTHR30011:SF16">
    <property type="entry name" value="C2H2 FINGER DOMAIN TRANSCRIPTION FACTOR (EUROFUNG)-RELATED"/>
    <property type="match status" value="1"/>
</dbReference>
<evidence type="ECO:0000313" key="9">
    <source>
        <dbReference type="EMBL" id="GED97152.1"/>
    </source>
</evidence>
<dbReference type="EMBL" id="BJOU01000001">
    <property type="protein sequence ID" value="GED97152.1"/>
    <property type="molecule type" value="Genomic_DNA"/>
</dbReference>
<gene>
    <name evidence="9" type="ORF">nbrc107697_11910</name>
</gene>
<dbReference type="OrthoDB" id="8320141at2"/>
<accession>A0A7I9UW31</accession>